<protein>
    <submittedName>
        <fullName evidence="1">XRE family transcriptional regulator</fullName>
    </submittedName>
</protein>
<dbReference type="InterPro" id="IPR010982">
    <property type="entry name" value="Lambda_DNA-bd_dom_sf"/>
</dbReference>
<dbReference type="Gene3D" id="1.10.260.40">
    <property type="entry name" value="lambda repressor-like DNA-binding domains"/>
    <property type="match status" value="1"/>
</dbReference>
<gene>
    <name evidence="1" type="ORF">G3M70_08150</name>
</gene>
<sequence>MSKKPKNKQIGSSFDDFLGEQGILEECEHQAIKEILADQVRKAMEENRISKTAMADRMQTSRRQLDRLLDPETPNVTLATMAKAARAVGRELHIALV</sequence>
<reference evidence="1 2" key="1">
    <citation type="submission" date="2020-02" db="EMBL/GenBank/DDBJ databases">
        <title>Genomic and physiological characterization of two novel Nitrospinaceae genera.</title>
        <authorList>
            <person name="Mueller A.J."/>
            <person name="Jung M.-Y."/>
            <person name="Strachan C.R."/>
            <person name="Herbold C.W."/>
            <person name="Kirkegaard R.H."/>
            <person name="Daims H."/>
        </authorList>
    </citation>
    <scope>NUCLEOTIDE SEQUENCE [LARGE SCALE GENOMIC DNA]</scope>
    <source>
        <strain evidence="1">EB</strain>
    </source>
</reference>
<dbReference type="Proteomes" id="UP000594688">
    <property type="component" value="Chromosome"/>
</dbReference>
<accession>A0A7T0FZS1</accession>
<dbReference type="KEGG" id="nli:G3M70_08150"/>
<dbReference type="SUPFAM" id="SSF47413">
    <property type="entry name" value="lambda repressor-like DNA-binding domains"/>
    <property type="match status" value="1"/>
</dbReference>
<organism evidence="1 2">
    <name type="scientific">Candidatus Nitronauta litoralis</name>
    <dbReference type="NCBI Taxonomy" id="2705533"/>
    <lineage>
        <taxon>Bacteria</taxon>
        <taxon>Pseudomonadati</taxon>
        <taxon>Nitrospinota/Tectimicrobiota group</taxon>
        <taxon>Nitrospinota</taxon>
        <taxon>Nitrospinia</taxon>
        <taxon>Nitrospinales</taxon>
        <taxon>Nitrospinaceae</taxon>
        <taxon>Candidatus Nitronauta</taxon>
    </lineage>
</organism>
<evidence type="ECO:0000313" key="1">
    <source>
        <dbReference type="EMBL" id="QPJ61850.1"/>
    </source>
</evidence>
<dbReference type="EMBL" id="CP048685">
    <property type="protein sequence ID" value="QPJ61850.1"/>
    <property type="molecule type" value="Genomic_DNA"/>
</dbReference>
<name>A0A7T0FZS1_9BACT</name>
<evidence type="ECO:0000313" key="2">
    <source>
        <dbReference type="Proteomes" id="UP000594688"/>
    </source>
</evidence>
<dbReference type="AlphaFoldDB" id="A0A7T0FZS1"/>
<dbReference type="GO" id="GO:0003677">
    <property type="term" value="F:DNA binding"/>
    <property type="evidence" value="ECO:0007669"/>
    <property type="project" value="InterPro"/>
</dbReference>
<proteinExistence type="predicted"/>